<dbReference type="InterPro" id="IPR052748">
    <property type="entry name" value="ISR_Activator"/>
</dbReference>
<proteinExistence type="predicted"/>
<dbReference type="Pfam" id="PF05036">
    <property type="entry name" value="SPOR"/>
    <property type="match status" value="1"/>
</dbReference>
<gene>
    <name evidence="3" type="ORF">CLG96_13275</name>
</gene>
<dbReference type="OrthoDB" id="112232at2"/>
<feature type="region of interest" description="Disordered" evidence="1">
    <location>
        <begin position="228"/>
        <end position="247"/>
    </location>
</feature>
<feature type="domain" description="SPOR" evidence="2">
    <location>
        <begin position="254"/>
        <end position="333"/>
    </location>
</feature>
<dbReference type="InterPro" id="IPR036680">
    <property type="entry name" value="SPOR-like_sf"/>
</dbReference>
<dbReference type="Proteomes" id="UP000244162">
    <property type="component" value="Unassembled WGS sequence"/>
</dbReference>
<evidence type="ECO:0000313" key="4">
    <source>
        <dbReference type="Proteomes" id="UP000244162"/>
    </source>
</evidence>
<dbReference type="AlphaFoldDB" id="A0A2T5FX13"/>
<reference evidence="3 4" key="1">
    <citation type="submission" date="2017-09" db="EMBL/GenBank/DDBJ databases">
        <title>Sphingomonas panjinensis sp.nov., isolated from oil-contaminated soil.</title>
        <authorList>
            <person name="Wang L."/>
            <person name="Chen L."/>
        </authorList>
    </citation>
    <scope>NUCLEOTIDE SEQUENCE [LARGE SCALE GENOMIC DNA]</scope>
    <source>
        <strain evidence="3 4">FW-11</strain>
    </source>
</reference>
<dbReference type="Gene3D" id="3.30.70.1070">
    <property type="entry name" value="Sporulation related repeat"/>
    <property type="match status" value="1"/>
</dbReference>
<dbReference type="SUPFAM" id="SSF110997">
    <property type="entry name" value="Sporulation related repeat"/>
    <property type="match status" value="1"/>
</dbReference>
<accession>A0A2T5FX13</accession>
<sequence length="333" mass="34684">MALIGASARAGVQQGNDAWYAGDHARAVIEWRAAAEAGDAEAQYNLAQAYKLGQGVTMNMKLAQLWYRKAALQGHQQAEDNLGLLMFRQGDREGAMQWIRKSAARGEPRALYVMGTAHFNGDLLPKDWPRAYALMRRAAAAGLPQAQASLAQIETHISADQRAQGIALEATITPRQPAATYAAATPPQPAPQSAPAPVETAAALVAPQPRLQPVIPSVIAPVPEPAAVRPAASPKAPGAAPDPAPARAVEAASRPVGGDWRVQLGAFGSVDGARNAWAGLSARIAALKGLSFQTQKAGTMNRLQAGGLASKAEAERVCRAVAAAKAPCFPVAP</sequence>
<dbReference type="PANTHER" id="PTHR45011">
    <property type="entry name" value="DAP3-BINDING CELL DEATH ENHANCER 1"/>
    <property type="match status" value="1"/>
</dbReference>
<evidence type="ECO:0000256" key="1">
    <source>
        <dbReference type="SAM" id="MobiDB-lite"/>
    </source>
</evidence>
<organism evidence="3 4">
    <name type="scientific">Sphingomonas oleivorans</name>
    <dbReference type="NCBI Taxonomy" id="1735121"/>
    <lineage>
        <taxon>Bacteria</taxon>
        <taxon>Pseudomonadati</taxon>
        <taxon>Pseudomonadota</taxon>
        <taxon>Alphaproteobacteria</taxon>
        <taxon>Sphingomonadales</taxon>
        <taxon>Sphingomonadaceae</taxon>
        <taxon>Sphingomonas</taxon>
    </lineage>
</organism>
<dbReference type="PANTHER" id="PTHR45011:SF1">
    <property type="entry name" value="DAP3-BINDING CELL DEATH ENHANCER 1"/>
    <property type="match status" value="1"/>
</dbReference>
<dbReference type="PROSITE" id="PS51724">
    <property type="entry name" value="SPOR"/>
    <property type="match status" value="1"/>
</dbReference>
<dbReference type="Pfam" id="PF08238">
    <property type="entry name" value="Sel1"/>
    <property type="match status" value="3"/>
</dbReference>
<keyword evidence="4" id="KW-1185">Reference proteome</keyword>
<dbReference type="InterPro" id="IPR011990">
    <property type="entry name" value="TPR-like_helical_dom_sf"/>
</dbReference>
<dbReference type="Gene3D" id="1.25.40.10">
    <property type="entry name" value="Tetratricopeptide repeat domain"/>
    <property type="match status" value="1"/>
</dbReference>
<dbReference type="SUPFAM" id="SSF81901">
    <property type="entry name" value="HCP-like"/>
    <property type="match status" value="1"/>
</dbReference>
<name>A0A2T5FX13_9SPHN</name>
<comment type="caution">
    <text evidence="3">The sequence shown here is derived from an EMBL/GenBank/DDBJ whole genome shotgun (WGS) entry which is preliminary data.</text>
</comment>
<dbReference type="EMBL" id="NWBU01000010">
    <property type="protein sequence ID" value="PTQ10323.1"/>
    <property type="molecule type" value="Genomic_DNA"/>
</dbReference>
<dbReference type="InterPro" id="IPR006597">
    <property type="entry name" value="Sel1-like"/>
</dbReference>
<evidence type="ECO:0000313" key="3">
    <source>
        <dbReference type="EMBL" id="PTQ10323.1"/>
    </source>
</evidence>
<evidence type="ECO:0000259" key="2">
    <source>
        <dbReference type="PROSITE" id="PS51724"/>
    </source>
</evidence>
<protein>
    <recommendedName>
        <fullName evidence="2">SPOR domain-containing protein</fullName>
    </recommendedName>
</protein>
<dbReference type="InterPro" id="IPR007730">
    <property type="entry name" value="SPOR-like_dom"/>
</dbReference>
<dbReference type="GO" id="GO:0042834">
    <property type="term" value="F:peptidoglycan binding"/>
    <property type="evidence" value="ECO:0007669"/>
    <property type="project" value="InterPro"/>
</dbReference>
<dbReference type="SMART" id="SM00671">
    <property type="entry name" value="SEL1"/>
    <property type="match status" value="3"/>
</dbReference>